<comment type="caution">
    <text evidence="3">The sequence shown here is derived from an EMBL/GenBank/DDBJ whole genome shotgun (WGS) entry which is preliminary data.</text>
</comment>
<keyword evidence="1" id="KW-0378">Hydrolase</keyword>
<dbReference type="SUPFAM" id="SSF82171">
    <property type="entry name" value="DPP6 N-terminal domain-like"/>
    <property type="match status" value="1"/>
</dbReference>
<dbReference type="GO" id="GO:0004252">
    <property type="term" value="F:serine-type endopeptidase activity"/>
    <property type="evidence" value="ECO:0007669"/>
    <property type="project" value="TreeGrafter"/>
</dbReference>
<dbReference type="SUPFAM" id="SSF53474">
    <property type="entry name" value="alpha/beta-Hydrolases"/>
    <property type="match status" value="1"/>
</dbReference>
<dbReference type="RefSeq" id="WP_069697787.1">
    <property type="nucleotide sequence ID" value="NZ_JAGGMA010000019.1"/>
</dbReference>
<dbReference type="AlphaFoldDB" id="A0A1E5KZI2"/>
<proteinExistence type="predicted"/>
<feature type="domain" description="Peptidase S9 prolyl oligopeptidase catalytic" evidence="2">
    <location>
        <begin position="449"/>
        <end position="656"/>
    </location>
</feature>
<protein>
    <recommendedName>
        <fullName evidence="2">Peptidase S9 prolyl oligopeptidase catalytic domain-containing protein</fullName>
    </recommendedName>
</protein>
<keyword evidence="4" id="KW-1185">Reference proteome</keyword>
<organism evidence="3 4">
    <name type="scientific">Enterococcus rivorum</name>
    <dbReference type="NCBI Taxonomy" id="762845"/>
    <lineage>
        <taxon>Bacteria</taxon>
        <taxon>Bacillati</taxon>
        <taxon>Bacillota</taxon>
        <taxon>Bacilli</taxon>
        <taxon>Lactobacillales</taxon>
        <taxon>Enterococcaceae</taxon>
        <taxon>Enterococcus</taxon>
    </lineage>
</organism>
<dbReference type="InterPro" id="IPR011042">
    <property type="entry name" value="6-blade_b-propeller_TolB-like"/>
</dbReference>
<dbReference type="STRING" id="762845.BCR26_10550"/>
<sequence length="659" mass="74751">MSKVTINDLFDLKTIATPVYHPDGNQFLYVVNQINQTENNYYSNIYLYNCEKGETKEIIANQSLNTHPLWNRAGTAFLFLSNKTGKNQVYLYTFLTKTVKQLTEVSEGVQQVLWHTDDQHFFFGTKRTNNSVLKHEVKEHPNVFITESINYLENGKGLVSSDGQNVICVGAIDRAEVKIVTAYHTAYGLKNSLALSSDGKYLVVEKKLNSSDAFNQDSGLFRIDLEDFSEEKITDSYSTGAFGEPTYTTNNDFIGMIGSTLPYQTVNQFGVFAYNVMEKSMVQLTEKLDQQVSDFAVSDTKATTSNPLLQWSKRQNCFYTLVSLEGRVSLFSMTLNGTIKELNSKSQHVTDFTLNPKKNELLACVSTAQIPSQLIKIDLDTLQQEELKIIDEVYKGKSFSSYKKIEYQAADGGRVPGFIVPPTDFITGKKYPLVVNIHGGPYAMHADTFHHEVQLLAAQGYFVLLVNPRGSFGYGQQHLNGVVGRYGQEDYTDILTAVDGVIEAIEEIDVGRLFVTGGSYGGFMVNWIISHTNRFKAAITQRSMSNFVSMLGTSDIGYHFFVEENDADILNPERLWEKSPLAYVKNVETPVLIMQSEQDYRCPMEQAEQWFRALKYLKKEARFVRFNHADHELSRSGLPNLRQVRLQEMIDWLKKYDQN</sequence>
<reference evidence="3 4" key="1">
    <citation type="submission" date="2016-09" db="EMBL/GenBank/DDBJ databases">
        <authorList>
            <person name="Capua I."/>
            <person name="De Benedictis P."/>
            <person name="Joannis T."/>
            <person name="Lombin L.H."/>
            <person name="Cattoli G."/>
        </authorList>
    </citation>
    <scope>NUCLEOTIDE SEQUENCE [LARGE SCALE GENOMIC DNA]</scope>
    <source>
        <strain evidence="3 4">LMG 25899</strain>
    </source>
</reference>
<evidence type="ECO:0000313" key="3">
    <source>
        <dbReference type="EMBL" id="OEH83235.1"/>
    </source>
</evidence>
<dbReference type="EMBL" id="MIEK01000010">
    <property type="protein sequence ID" value="OEH83235.1"/>
    <property type="molecule type" value="Genomic_DNA"/>
</dbReference>
<dbReference type="OrthoDB" id="108903at2"/>
<dbReference type="InterPro" id="IPR001375">
    <property type="entry name" value="Peptidase_S9_cat"/>
</dbReference>
<accession>A0A1E5KZI2</accession>
<dbReference type="GO" id="GO:0006508">
    <property type="term" value="P:proteolysis"/>
    <property type="evidence" value="ECO:0007669"/>
    <property type="project" value="InterPro"/>
</dbReference>
<dbReference type="Pfam" id="PF00326">
    <property type="entry name" value="Peptidase_S9"/>
    <property type="match status" value="1"/>
</dbReference>
<dbReference type="Proteomes" id="UP000095256">
    <property type="component" value="Unassembled WGS sequence"/>
</dbReference>
<dbReference type="InterPro" id="IPR029058">
    <property type="entry name" value="AB_hydrolase_fold"/>
</dbReference>
<dbReference type="Gene3D" id="2.120.10.30">
    <property type="entry name" value="TolB, C-terminal domain"/>
    <property type="match status" value="1"/>
</dbReference>
<dbReference type="PANTHER" id="PTHR42776:SF27">
    <property type="entry name" value="DIPEPTIDYL PEPTIDASE FAMILY MEMBER 6"/>
    <property type="match status" value="1"/>
</dbReference>
<evidence type="ECO:0000313" key="4">
    <source>
        <dbReference type="Proteomes" id="UP000095256"/>
    </source>
</evidence>
<evidence type="ECO:0000259" key="2">
    <source>
        <dbReference type="Pfam" id="PF00326"/>
    </source>
</evidence>
<evidence type="ECO:0000256" key="1">
    <source>
        <dbReference type="ARBA" id="ARBA00022801"/>
    </source>
</evidence>
<dbReference type="Gene3D" id="3.40.50.1820">
    <property type="entry name" value="alpha/beta hydrolase"/>
    <property type="match status" value="1"/>
</dbReference>
<gene>
    <name evidence="3" type="ORF">BCR26_10550</name>
</gene>
<name>A0A1E5KZI2_9ENTE</name>
<dbReference type="PANTHER" id="PTHR42776">
    <property type="entry name" value="SERINE PEPTIDASE S9 FAMILY MEMBER"/>
    <property type="match status" value="1"/>
</dbReference>